<dbReference type="EMBL" id="KN610666">
    <property type="protein sequence ID" value="KHJ77535.1"/>
    <property type="molecule type" value="Genomic_DNA"/>
</dbReference>
<accession>A0A0B1S2T0</accession>
<sequence length="38" mass="3945">MHAKSNHCMTVMAASAANILSAAPEVGSWAEAVEQDSE</sequence>
<evidence type="ECO:0000313" key="2">
    <source>
        <dbReference type="Proteomes" id="UP000053660"/>
    </source>
</evidence>
<organism evidence="1 2">
    <name type="scientific">Oesophagostomum dentatum</name>
    <name type="common">Nodular worm</name>
    <dbReference type="NCBI Taxonomy" id="61180"/>
    <lineage>
        <taxon>Eukaryota</taxon>
        <taxon>Metazoa</taxon>
        <taxon>Ecdysozoa</taxon>
        <taxon>Nematoda</taxon>
        <taxon>Chromadorea</taxon>
        <taxon>Rhabditida</taxon>
        <taxon>Rhabditina</taxon>
        <taxon>Rhabditomorpha</taxon>
        <taxon>Strongyloidea</taxon>
        <taxon>Strongylidae</taxon>
        <taxon>Oesophagostomum</taxon>
    </lineage>
</organism>
<dbReference type="Proteomes" id="UP000053660">
    <property type="component" value="Unassembled WGS sequence"/>
</dbReference>
<proteinExistence type="predicted"/>
<gene>
    <name evidence="1" type="ORF">OESDEN_22845</name>
</gene>
<keyword evidence="2" id="KW-1185">Reference proteome</keyword>
<name>A0A0B1S2T0_OESDE</name>
<reference evidence="1 2" key="1">
    <citation type="submission" date="2014-03" db="EMBL/GenBank/DDBJ databases">
        <title>Draft genome of the hookworm Oesophagostomum dentatum.</title>
        <authorList>
            <person name="Mitreva M."/>
        </authorList>
    </citation>
    <scope>NUCLEOTIDE SEQUENCE [LARGE SCALE GENOMIC DNA]</scope>
    <source>
        <strain evidence="1 2">OD-Hann</strain>
    </source>
</reference>
<evidence type="ECO:0000313" key="1">
    <source>
        <dbReference type="EMBL" id="KHJ77535.1"/>
    </source>
</evidence>
<dbReference type="AlphaFoldDB" id="A0A0B1S2T0"/>
<protein>
    <submittedName>
        <fullName evidence="1">Uncharacterized protein</fullName>
    </submittedName>
</protein>